<evidence type="ECO:0008006" key="3">
    <source>
        <dbReference type="Google" id="ProtNLM"/>
    </source>
</evidence>
<evidence type="ECO:0000313" key="1">
    <source>
        <dbReference type="EMBL" id="PON69179.1"/>
    </source>
</evidence>
<evidence type="ECO:0000313" key="2">
    <source>
        <dbReference type="Proteomes" id="UP000237000"/>
    </source>
</evidence>
<gene>
    <name evidence="1" type="ORF">TorRG33x02_260060</name>
</gene>
<proteinExistence type="predicted"/>
<protein>
    <recommendedName>
        <fullName evidence="3">NAC domain containing protein</fullName>
    </recommendedName>
</protein>
<dbReference type="AlphaFoldDB" id="A0A2P5D797"/>
<dbReference type="Proteomes" id="UP000237000">
    <property type="component" value="Unassembled WGS sequence"/>
</dbReference>
<dbReference type="InParanoid" id="A0A2P5D797"/>
<reference evidence="2" key="1">
    <citation type="submission" date="2016-06" db="EMBL/GenBank/DDBJ databases">
        <title>Parallel loss of symbiosis genes in relatives of nitrogen-fixing non-legume Parasponia.</title>
        <authorList>
            <person name="Van Velzen R."/>
            <person name="Holmer R."/>
            <person name="Bu F."/>
            <person name="Rutten L."/>
            <person name="Van Zeijl A."/>
            <person name="Liu W."/>
            <person name="Santuari L."/>
            <person name="Cao Q."/>
            <person name="Sharma T."/>
            <person name="Shen D."/>
            <person name="Roswanjaya Y."/>
            <person name="Wardhani T."/>
            <person name="Kalhor M.S."/>
            <person name="Jansen J."/>
            <person name="Van den Hoogen J."/>
            <person name="Gungor B."/>
            <person name="Hartog M."/>
            <person name="Hontelez J."/>
            <person name="Verver J."/>
            <person name="Yang W.-C."/>
            <person name="Schijlen E."/>
            <person name="Repin R."/>
            <person name="Schilthuizen M."/>
            <person name="Schranz E."/>
            <person name="Heidstra R."/>
            <person name="Miyata K."/>
            <person name="Fedorova E."/>
            <person name="Kohlen W."/>
            <person name="Bisseling T."/>
            <person name="Smit S."/>
            <person name="Geurts R."/>
        </authorList>
    </citation>
    <scope>NUCLEOTIDE SEQUENCE [LARGE SCALE GENOMIC DNA]</scope>
    <source>
        <strain evidence="2">cv. RG33-2</strain>
    </source>
</reference>
<organism evidence="1 2">
    <name type="scientific">Trema orientale</name>
    <name type="common">Charcoal tree</name>
    <name type="synonym">Celtis orientalis</name>
    <dbReference type="NCBI Taxonomy" id="63057"/>
    <lineage>
        <taxon>Eukaryota</taxon>
        <taxon>Viridiplantae</taxon>
        <taxon>Streptophyta</taxon>
        <taxon>Embryophyta</taxon>
        <taxon>Tracheophyta</taxon>
        <taxon>Spermatophyta</taxon>
        <taxon>Magnoliopsida</taxon>
        <taxon>eudicotyledons</taxon>
        <taxon>Gunneridae</taxon>
        <taxon>Pentapetalae</taxon>
        <taxon>rosids</taxon>
        <taxon>fabids</taxon>
        <taxon>Rosales</taxon>
        <taxon>Cannabaceae</taxon>
        <taxon>Trema</taxon>
    </lineage>
</organism>
<accession>A0A2P5D797</accession>
<dbReference type="EMBL" id="JXTC01000290">
    <property type="protein sequence ID" value="PON69179.1"/>
    <property type="molecule type" value="Genomic_DNA"/>
</dbReference>
<keyword evidence="2" id="KW-1185">Reference proteome</keyword>
<name>A0A2P5D797_TREOI</name>
<comment type="caution">
    <text evidence="1">The sequence shown here is derived from an EMBL/GenBank/DDBJ whole genome shotgun (WGS) entry which is preliminary data.</text>
</comment>
<sequence>MESEMYKFQLDRNRREGNYFSRKAGDGYWKFHGSEPIIMDETTATIRHVKHTEGLGPFSSTIRYVRLMTKGHSNGRPHRKDIVKDRELGAVQDLSKLKEEGEYFVLINVTTS</sequence>